<keyword evidence="7 9" id="KW-0324">Glycolysis</keyword>
<name>A0A368EIS8_9PROT</name>
<dbReference type="InterPro" id="IPR035990">
    <property type="entry name" value="TIM_sf"/>
</dbReference>
<comment type="catalytic activity">
    <reaction evidence="9 10">
        <text>D-glyceraldehyde 3-phosphate = dihydroxyacetone phosphate</text>
        <dbReference type="Rhea" id="RHEA:18585"/>
        <dbReference type="ChEBI" id="CHEBI:57642"/>
        <dbReference type="ChEBI" id="CHEBI:59776"/>
        <dbReference type="EC" id="5.3.1.1"/>
    </reaction>
</comment>
<evidence type="ECO:0000256" key="9">
    <source>
        <dbReference type="HAMAP-Rule" id="MF_00147"/>
    </source>
</evidence>
<feature type="binding site" evidence="9">
    <location>
        <begin position="237"/>
        <end position="238"/>
    </location>
    <ligand>
        <name>substrate</name>
    </ligand>
</feature>
<dbReference type="InterPro" id="IPR000652">
    <property type="entry name" value="Triosephosphate_isomerase"/>
</dbReference>
<keyword evidence="6 9" id="KW-0963">Cytoplasm</keyword>
<dbReference type="PROSITE" id="PS00171">
    <property type="entry name" value="TIM_1"/>
    <property type="match status" value="1"/>
</dbReference>
<evidence type="ECO:0000256" key="1">
    <source>
        <dbReference type="ARBA" id="ARBA00000148"/>
    </source>
</evidence>
<evidence type="ECO:0000256" key="2">
    <source>
        <dbReference type="ARBA" id="ARBA00004680"/>
    </source>
</evidence>
<evidence type="ECO:0000256" key="3">
    <source>
        <dbReference type="ARBA" id="ARBA00004939"/>
    </source>
</evidence>
<dbReference type="CDD" id="cd00311">
    <property type="entry name" value="TIM"/>
    <property type="match status" value="1"/>
</dbReference>
<comment type="caution">
    <text evidence="11">The sequence shown here is derived from an EMBL/GenBank/DDBJ whole genome shotgun (WGS) entry which is preliminary data.</text>
</comment>
<evidence type="ECO:0000313" key="12">
    <source>
        <dbReference type="Proteomes" id="UP000252289"/>
    </source>
</evidence>
<evidence type="ECO:0000256" key="7">
    <source>
        <dbReference type="ARBA" id="ARBA00023152"/>
    </source>
</evidence>
<dbReference type="NCBIfam" id="TIGR00419">
    <property type="entry name" value="tim"/>
    <property type="match status" value="1"/>
</dbReference>
<dbReference type="UniPathway" id="UPA00138"/>
<comment type="catalytic activity">
    <reaction evidence="1">
        <text>L-erythrulose 1-phosphate = D-erythrulose 4-phosphate</text>
        <dbReference type="Rhea" id="RHEA:49588"/>
        <dbReference type="ChEBI" id="CHEBI:58002"/>
        <dbReference type="ChEBI" id="CHEBI:90796"/>
        <dbReference type="EC" id="5.3.1.33"/>
    </reaction>
</comment>
<keyword evidence="8 9" id="KW-0413">Isomerase</keyword>
<dbReference type="GO" id="GO:0005829">
    <property type="term" value="C:cytosol"/>
    <property type="evidence" value="ECO:0007669"/>
    <property type="project" value="TreeGrafter"/>
</dbReference>
<dbReference type="GO" id="GO:0004807">
    <property type="term" value="F:triose-phosphate isomerase activity"/>
    <property type="evidence" value="ECO:0007669"/>
    <property type="project" value="UniProtKB-UniRule"/>
</dbReference>
<evidence type="ECO:0000256" key="6">
    <source>
        <dbReference type="ARBA" id="ARBA00022490"/>
    </source>
</evidence>
<comment type="function">
    <text evidence="9">Involved in the gluconeogenesis. Catalyzes stereospecifically the conversion of dihydroxyacetone phosphate (DHAP) to D-glyceraldehyde-3-phosphate (G3P).</text>
</comment>
<sequence length="253" mass="27073">MSVRPLKIRPAIIGNWKMNGSGKEIKLVSRFADFVNKHKIAADVMICPPATLIDRAGLAVKGSKLRIGAQNCHNEPSGAHTGDISATMLKDAGARAVIVGHSERRTGYDETDKQVRQKAQAVIDQGLQAIICLGETRQQFNKGQTLQVVGRQLRGSLPSSATPQNTLIAYEPVWAIGSGRTPKPDDIIKVHTHLRKTLLKLHPKAGAKFKILYGGSVSAANASTILALENVNGALVGGASLSFKDFTAILRSV</sequence>
<comment type="pathway">
    <text evidence="3">Carbohydrate metabolism; erythritol degradation.</text>
</comment>
<feature type="binding site" evidence="9">
    <location>
        <begin position="15"/>
        <end position="17"/>
    </location>
    <ligand>
        <name>substrate</name>
    </ligand>
</feature>
<protein>
    <recommendedName>
        <fullName evidence="9 10">Triosephosphate isomerase</fullName>
        <shortName evidence="9">TIM</shortName>
        <shortName evidence="9">TPI</shortName>
        <ecNumber evidence="9 10">5.3.1.1</ecNumber>
    </recommendedName>
    <alternativeName>
        <fullName evidence="9">Triose-phosphate isomerase</fullName>
    </alternativeName>
</protein>
<dbReference type="InterPro" id="IPR020861">
    <property type="entry name" value="Triosephosphate_isomerase_AS"/>
</dbReference>
<reference evidence="11 12" key="1">
    <citation type="journal article" date="2018" name="Microbiome">
        <title>Fine metagenomic profile of the Mediterranean stratified and mixed water columns revealed by assembly and recruitment.</title>
        <authorList>
            <person name="Haro-Moreno J.M."/>
            <person name="Lopez-Perez M."/>
            <person name="De La Torre J.R."/>
            <person name="Picazo A."/>
            <person name="Camacho A."/>
            <person name="Rodriguez-Valera F."/>
        </authorList>
    </citation>
    <scope>NUCLEOTIDE SEQUENCE [LARGE SCALE GENOMIC DNA]</scope>
    <source>
        <strain evidence="11">MED-G50</strain>
    </source>
</reference>
<dbReference type="EMBL" id="QOQK01000016">
    <property type="protein sequence ID" value="RCL84307.1"/>
    <property type="molecule type" value="Genomic_DNA"/>
</dbReference>
<evidence type="ECO:0000256" key="5">
    <source>
        <dbReference type="ARBA" id="ARBA00022432"/>
    </source>
</evidence>
<keyword evidence="5 9" id="KW-0312">Gluconeogenesis</keyword>
<feature type="binding site" evidence="9">
    <location>
        <position position="216"/>
    </location>
    <ligand>
        <name>substrate</name>
    </ligand>
</feature>
<evidence type="ECO:0000256" key="8">
    <source>
        <dbReference type="ARBA" id="ARBA00023235"/>
    </source>
</evidence>
<dbReference type="Pfam" id="PF00121">
    <property type="entry name" value="TIM"/>
    <property type="match status" value="1"/>
</dbReference>
<gene>
    <name evidence="9" type="primary">tpiA</name>
    <name evidence="11" type="ORF">DBW64_03855</name>
</gene>
<organism evidence="11 12">
    <name type="scientific">PS1 clade bacterium</name>
    <dbReference type="NCBI Taxonomy" id="2175152"/>
    <lineage>
        <taxon>Bacteria</taxon>
        <taxon>Pseudomonadati</taxon>
        <taxon>Pseudomonadota</taxon>
        <taxon>Alphaproteobacteria</taxon>
        <taxon>PS1 clade</taxon>
    </lineage>
</organism>
<dbReference type="PANTHER" id="PTHR21139">
    <property type="entry name" value="TRIOSEPHOSPHATE ISOMERASE"/>
    <property type="match status" value="1"/>
</dbReference>
<dbReference type="UniPathway" id="UPA01066"/>
<dbReference type="EC" id="5.3.1.1" evidence="9 10"/>
<comment type="similarity">
    <text evidence="4 9 10">Belongs to the triosephosphate isomerase family.</text>
</comment>
<dbReference type="GO" id="GO:0006094">
    <property type="term" value="P:gluconeogenesis"/>
    <property type="evidence" value="ECO:0007669"/>
    <property type="project" value="UniProtKB-UniRule"/>
</dbReference>
<comment type="subcellular location">
    <subcellularLocation>
        <location evidence="9 10">Cytoplasm</location>
    </subcellularLocation>
</comment>
<proteinExistence type="inferred from homology"/>
<dbReference type="InterPro" id="IPR013785">
    <property type="entry name" value="Aldolase_TIM"/>
</dbReference>
<feature type="active site" description="Proton acceptor" evidence="9">
    <location>
        <position position="171"/>
    </location>
</feature>
<evidence type="ECO:0000256" key="4">
    <source>
        <dbReference type="ARBA" id="ARBA00007422"/>
    </source>
</evidence>
<evidence type="ECO:0000256" key="10">
    <source>
        <dbReference type="RuleBase" id="RU363013"/>
    </source>
</evidence>
<dbReference type="AlphaFoldDB" id="A0A368EIS8"/>
<dbReference type="HAMAP" id="MF_00147_B">
    <property type="entry name" value="TIM_B"/>
    <property type="match status" value="1"/>
</dbReference>
<dbReference type="GO" id="GO:0046166">
    <property type="term" value="P:glyceraldehyde-3-phosphate biosynthetic process"/>
    <property type="evidence" value="ECO:0007669"/>
    <property type="project" value="TreeGrafter"/>
</dbReference>
<comment type="pathway">
    <text evidence="2 9 10">Carbohydrate degradation; glycolysis; D-glyceraldehyde 3-phosphate from glycerone phosphate: step 1/1.</text>
</comment>
<comment type="subunit">
    <text evidence="9 10">Homodimer.</text>
</comment>
<evidence type="ECO:0000313" key="11">
    <source>
        <dbReference type="EMBL" id="RCL84307.1"/>
    </source>
</evidence>
<dbReference type="SUPFAM" id="SSF51351">
    <property type="entry name" value="Triosephosphate isomerase (TIM)"/>
    <property type="match status" value="1"/>
</dbReference>
<dbReference type="PROSITE" id="PS51440">
    <property type="entry name" value="TIM_2"/>
    <property type="match status" value="1"/>
</dbReference>
<dbReference type="Gene3D" id="3.20.20.70">
    <property type="entry name" value="Aldolase class I"/>
    <property type="match status" value="1"/>
</dbReference>
<dbReference type="GO" id="GO:0019563">
    <property type="term" value="P:glycerol catabolic process"/>
    <property type="evidence" value="ECO:0007669"/>
    <property type="project" value="TreeGrafter"/>
</dbReference>
<dbReference type="Proteomes" id="UP000252289">
    <property type="component" value="Unassembled WGS sequence"/>
</dbReference>
<accession>A0A368EIS8</accession>
<comment type="pathway">
    <text evidence="9 10">Carbohydrate biosynthesis; gluconeogenesis.</text>
</comment>
<dbReference type="UniPathway" id="UPA00109">
    <property type="reaction ID" value="UER00189"/>
</dbReference>
<dbReference type="InterPro" id="IPR022896">
    <property type="entry name" value="TrioseP_Isoase_bac/euk"/>
</dbReference>
<dbReference type="FunFam" id="3.20.20.70:FF:000016">
    <property type="entry name" value="Triosephosphate isomerase"/>
    <property type="match status" value="1"/>
</dbReference>
<feature type="binding site" evidence="9">
    <location>
        <position position="177"/>
    </location>
    <ligand>
        <name>substrate</name>
    </ligand>
</feature>
<dbReference type="GO" id="GO:0006096">
    <property type="term" value="P:glycolytic process"/>
    <property type="evidence" value="ECO:0007669"/>
    <property type="project" value="UniProtKB-UniRule"/>
</dbReference>
<feature type="active site" description="Electrophile" evidence="9">
    <location>
        <position position="101"/>
    </location>
</feature>
<dbReference type="PANTHER" id="PTHR21139:SF42">
    <property type="entry name" value="TRIOSEPHOSPHATE ISOMERASE"/>
    <property type="match status" value="1"/>
</dbReference>